<organism evidence="3 4">
    <name type="scientific">Klebsormidium nitens</name>
    <name type="common">Green alga</name>
    <name type="synonym">Ulothrix nitens</name>
    <dbReference type="NCBI Taxonomy" id="105231"/>
    <lineage>
        <taxon>Eukaryota</taxon>
        <taxon>Viridiplantae</taxon>
        <taxon>Streptophyta</taxon>
        <taxon>Klebsormidiophyceae</taxon>
        <taxon>Klebsormidiales</taxon>
        <taxon>Klebsormidiaceae</taxon>
        <taxon>Klebsormidium</taxon>
    </lineage>
</organism>
<dbReference type="Proteomes" id="UP000054558">
    <property type="component" value="Unassembled WGS sequence"/>
</dbReference>
<accession>A0A1Y1HN33</accession>
<dbReference type="AlphaFoldDB" id="A0A1Y1HN33"/>
<keyword evidence="4" id="KW-1185">Reference proteome</keyword>
<feature type="compositionally biased region" description="Low complexity" evidence="1">
    <location>
        <begin position="78"/>
        <end position="87"/>
    </location>
</feature>
<evidence type="ECO:0000256" key="2">
    <source>
        <dbReference type="SAM" id="Phobius"/>
    </source>
</evidence>
<evidence type="ECO:0000313" key="4">
    <source>
        <dbReference type="Proteomes" id="UP000054558"/>
    </source>
</evidence>
<dbReference type="EMBL" id="DF236961">
    <property type="protein sequence ID" value="GAQ78401.1"/>
    <property type="molecule type" value="Genomic_DNA"/>
</dbReference>
<evidence type="ECO:0000313" key="3">
    <source>
        <dbReference type="EMBL" id="GAQ78401.1"/>
    </source>
</evidence>
<feature type="compositionally biased region" description="Low complexity" evidence="1">
    <location>
        <begin position="50"/>
        <end position="71"/>
    </location>
</feature>
<proteinExistence type="predicted"/>
<keyword evidence="2" id="KW-0812">Transmembrane</keyword>
<keyword evidence="2" id="KW-1133">Transmembrane helix</keyword>
<feature type="transmembrane region" description="Helical" evidence="2">
    <location>
        <begin position="95"/>
        <end position="117"/>
    </location>
</feature>
<reference evidence="3 4" key="1">
    <citation type="journal article" date="2014" name="Nat. Commun.">
        <title>Klebsormidium flaccidum genome reveals primary factors for plant terrestrial adaptation.</title>
        <authorList>
            <person name="Hori K."/>
            <person name="Maruyama F."/>
            <person name="Fujisawa T."/>
            <person name="Togashi T."/>
            <person name="Yamamoto N."/>
            <person name="Seo M."/>
            <person name="Sato S."/>
            <person name="Yamada T."/>
            <person name="Mori H."/>
            <person name="Tajima N."/>
            <person name="Moriyama T."/>
            <person name="Ikeuchi M."/>
            <person name="Watanabe M."/>
            <person name="Wada H."/>
            <person name="Kobayashi K."/>
            <person name="Saito M."/>
            <person name="Masuda T."/>
            <person name="Sasaki-Sekimoto Y."/>
            <person name="Mashiguchi K."/>
            <person name="Awai K."/>
            <person name="Shimojima M."/>
            <person name="Masuda S."/>
            <person name="Iwai M."/>
            <person name="Nobusawa T."/>
            <person name="Narise T."/>
            <person name="Kondo S."/>
            <person name="Saito H."/>
            <person name="Sato R."/>
            <person name="Murakawa M."/>
            <person name="Ihara Y."/>
            <person name="Oshima-Yamada Y."/>
            <person name="Ohtaka K."/>
            <person name="Satoh M."/>
            <person name="Sonobe K."/>
            <person name="Ishii M."/>
            <person name="Ohtani R."/>
            <person name="Kanamori-Sato M."/>
            <person name="Honoki R."/>
            <person name="Miyazaki D."/>
            <person name="Mochizuki H."/>
            <person name="Umetsu J."/>
            <person name="Higashi K."/>
            <person name="Shibata D."/>
            <person name="Kamiya Y."/>
            <person name="Sato N."/>
            <person name="Nakamura Y."/>
            <person name="Tabata S."/>
            <person name="Ida S."/>
            <person name="Kurokawa K."/>
            <person name="Ohta H."/>
        </authorList>
    </citation>
    <scope>NUCLEOTIDE SEQUENCE [LARGE SCALE GENOMIC DNA]</scope>
    <source>
        <strain evidence="3 4">NIES-2285</strain>
    </source>
</reference>
<keyword evidence="2" id="KW-0472">Membrane</keyword>
<feature type="region of interest" description="Disordered" evidence="1">
    <location>
        <begin position="22"/>
        <end position="90"/>
    </location>
</feature>
<sequence>MWVTPTGGLPGKNCVAGGVRFQCNGTQSGRPPLPSPPLPGPPPPSPPLDSPRASPPSVALISSAAAPKAASPTPPSESGPSPTETGGLSKSTRNAVIGGAIGAAFSACLVLGSGIAFNIRYRARKKDIINQTVFISLSALPPQGLLVPTKLREEAAKRYLETILFEVFKAWDAWHRLSPRTSFPQGSFVGIWASAFHESEAESLKDALLTVDQELQATRGTGLFEIWSMGRRRPLSVVESIVEHIEKTLKGLPPRR</sequence>
<protein>
    <submittedName>
        <fullName evidence="3">Uncharacterized protein</fullName>
    </submittedName>
</protein>
<evidence type="ECO:0000256" key="1">
    <source>
        <dbReference type="SAM" id="MobiDB-lite"/>
    </source>
</evidence>
<name>A0A1Y1HN33_KLENI</name>
<feature type="compositionally biased region" description="Pro residues" evidence="1">
    <location>
        <begin position="31"/>
        <end position="49"/>
    </location>
</feature>
<gene>
    <name evidence="3" type="ORF">KFL_000120470</name>
</gene>